<dbReference type="AlphaFoldDB" id="A0A9N9E169"/>
<gene>
    <name evidence="1" type="ORF">AMORRO_LOCUS10222</name>
</gene>
<reference evidence="1" key="1">
    <citation type="submission" date="2021-06" db="EMBL/GenBank/DDBJ databases">
        <authorList>
            <person name="Kallberg Y."/>
            <person name="Tangrot J."/>
            <person name="Rosling A."/>
        </authorList>
    </citation>
    <scope>NUCLEOTIDE SEQUENCE</scope>
    <source>
        <strain evidence="1">CL551</strain>
    </source>
</reference>
<comment type="caution">
    <text evidence="1">The sequence shown here is derived from an EMBL/GenBank/DDBJ whole genome shotgun (WGS) entry which is preliminary data.</text>
</comment>
<keyword evidence="2" id="KW-1185">Reference proteome</keyword>
<sequence length="195" mass="22752">SKNSCYGKPKFSVMLYGNIKAIIGEELEKWLREVVKLPFKHVIKKPHVGYAHIHFSSHENASNFFYTYKDIIFDGPKGNNVKIKESYCFGRSKVKTTTEENLSQYNNNKTKAITQGEYNGNDRGKAVIQEKGDDYDQPEATIRETVIRERRNNDWVILDNKTDKKRKFDAVIDEEFREDAYYRLLPSCLKLAKQL</sequence>
<proteinExistence type="predicted"/>
<accession>A0A9N9E169</accession>
<dbReference type="Proteomes" id="UP000789342">
    <property type="component" value="Unassembled WGS sequence"/>
</dbReference>
<dbReference type="OrthoDB" id="2438635at2759"/>
<protein>
    <submittedName>
        <fullName evidence="1">3914_t:CDS:1</fullName>
    </submittedName>
</protein>
<evidence type="ECO:0000313" key="1">
    <source>
        <dbReference type="EMBL" id="CAG8656801.1"/>
    </source>
</evidence>
<dbReference type="EMBL" id="CAJVPV010010998">
    <property type="protein sequence ID" value="CAG8656801.1"/>
    <property type="molecule type" value="Genomic_DNA"/>
</dbReference>
<evidence type="ECO:0000313" key="2">
    <source>
        <dbReference type="Proteomes" id="UP000789342"/>
    </source>
</evidence>
<organism evidence="1 2">
    <name type="scientific">Acaulospora morrowiae</name>
    <dbReference type="NCBI Taxonomy" id="94023"/>
    <lineage>
        <taxon>Eukaryota</taxon>
        <taxon>Fungi</taxon>
        <taxon>Fungi incertae sedis</taxon>
        <taxon>Mucoromycota</taxon>
        <taxon>Glomeromycotina</taxon>
        <taxon>Glomeromycetes</taxon>
        <taxon>Diversisporales</taxon>
        <taxon>Acaulosporaceae</taxon>
        <taxon>Acaulospora</taxon>
    </lineage>
</organism>
<name>A0A9N9E169_9GLOM</name>
<feature type="non-terminal residue" evidence="1">
    <location>
        <position position="1"/>
    </location>
</feature>